<dbReference type="EMBL" id="JAWDIP010000004">
    <property type="protein sequence ID" value="MDY0395834.1"/>
    <property type="molecule type" value="Genomic_DNA"/>
</dbReference>
<comment type="caution">
    <text evidence="1">The sequence shown here is derived from an EMBL/GenBank/DDBJ whole genome shotgun (WGS) entry which is preliminary data.</text>
</comment>
<evidence type="ECO:0000313" key="2">
    <source>
        <dbReference type="Proteomes" id="UP001281447"/>
    </source>
</evidence>
<protein>
    <submittedName>
        <fullName evidence="1">Uncharacterized protein</fullName>
    </submittedName>
</protein>
<reference evidence="1 2" key="1">
    <citation type="submission" date="2023-10" db="EMBL/GenBank/DDBJ databases">
        <title>Virgibacillus halophilus 5B73C genome.</title>
        <authorList>
            <person name="Miliotis G."/>
            <person name="Sengupta P."/>
            <person name="Hameed A."/>
            <person name="Chuvochina M."/>
            <person name="Mcdonagh F."/>
            <person name="Simpson A.C."/>
            <person name="Singh N.K."/>
            <person name="Rekha P.D."/>
            <person name="Raman K."/>
            <person name="Hugenholtz P."/>
            <person name="Venkateswaran K."/>
        </authorList>
    </citation>
    <scope>NUCLEOTIDE SEQUENCE [LARGE SCALE GENOMIC DNA]</scope>
    <source>
        <strain evidence="1 2">5B73C</strain>
    </source>
</reference>
<proteinExistence type="predicted"/>
<sequence length="27" mass="3105">MTNLYNPGNIGDYHVTLLEMPLKEKVN</sequence>
<keyword evidence="2" id="KW-1185">Reference proteome</keyword>
<evidence type="ECO:0000313" key="1">
    <source>
        <dbReference type="EMBL" id="MDY0395834.1"/>
    </source>
</evidence>
<dbReference type="Proteomes" id="UP001281447">
    <property type="component" value="Unassembled WGS sequence"/>
</dbReference>
<organism evidence="1 2">
    <name type="scientific">Tigheibacillus halophilus</name>
    <dbReference type="NCBI Taxonomy" id="361280"/>
    <lineage>
        <taxon>Bacteria</taxon>
        <taxon>Bacillati</taxon>
        <taxon>Bacillota</taxon>
        <taxon>Bacilli</taxon>
        <taxon>Bacillales</taxon>
        <taxon>Bacillaceae</taxon>
        <taxon>Tigheibacillus</taxon>
    </lineage>
</organism>
<gene>
    <name evidence="1" type="ORF">RWE15_17350</name>
</gene>
<accession>A0ABU5C920</accession>
<name>A0ABU5C920_9BACI</name>
<dbReference type="SUPFAM" id="SSF159173">
    <property type="entry name" value="YkvR-like"/>
    <property type="match status" value="1"/>
</dbReference>
<dbReference type="InterPro" id="IPR023105">
    <property type="entry name" value="YkvR-like_sf"/>
</dbReference>